<dbReference type="GO" id="GO:0003677">
    <property type="term" value="F:DNA binding"/>
    <property type="evidence" value="ECO:0007669"/>
    <property type="project" value="UniProtKB-KW"/>
</dbReference>
<evidence type="ECO:0000259" key="4">
    <source>
        <dbReference type="PROSITE" id="PS50949"/>
    </source>
</evidence>
<dbReference type="SMART" id="SM00345">
    <property type="entry name" value="HTH_GNTR"/>
    <property type="match status" value="1"/>
</dbReference>
<keyword evidence="2" id="KW-0238">DNA-binding</keyword>
<dbReference type="PROSITE" id="PS50949">
    <property type="entry name" value="HTH_GNTR"/>
    <property type="match status" value="1"/>
</dbReference>
<dbReference type="SUPFAM" id="SSF46785">
    <property type="entry name" value="Winged helix' DNA-binding domain"/>
    <property type="match status" value="1"/>
</dbReference>
<proteinExistence type="predicted"/>
<evidence type="ECO:0000256" key="3">
    <source>
        <dbReference type="ARBA" id="ARBA00023163"/>
    </source>
</evidence>
<dbReference type="Pfam" id="PF07702">
    <property type="entry name" value="UTRA"/>
    <property type="match status" value="1"/>
</dbReference>
<dbReference type="InterPro" id="IPR028978">
    <property type="entry name" value="Chorismate_lyase_/UTRA_dom_sf"/>
</dbReference>
<evidence type="ECO:0000313" key="6">
    <source>
        <dbReference type="Proteomes" id="UP000094936"/>
    </source>
</evidence>
<keyword evidence="3" id="KW-0804">Transcription</keyword>
<keyword evidence="1" id="KW-0805">Transcription regulation</keyword>
<feature type="domain" description="HTH gntR-type" evidence="4">
    <location>
        <begin position="2"/>
        <end position="69"/>
    </location>
</feature>
<dbReference type="InterPro" id="IPR036390">
    <property type="entry name" value="WH_DNA-bd_sf"/>
</dbReference>
<dbReference type="PANTHER" id="PTHR44846">
    <property type="entry name" value="MANNOSYL-D-GLYCERATE TRANSPORT/METABOLISM SYSTEM REPRESSOR MNGR-RELATED"/>
    <property type="match status" value="1"/>
</dbReference>
<dbReference type="RefSeq" id="WP_068902581.1">
    <property type="nucleotide sequence ID" value="NZ_JBHUIF010000015.1"/>
</dbReference>
<dbReference type="GO" id="GO:0003700">
    <property type="term" value="F:DNA-binding transcription factor activity"/>
    <property type="evidence" value="ECO:0007669"/>
    <property type="project" value="InterPro"/>
</dbReference>
<dbReference type="InterPro" id="IPR050679">
    <property type="entry name" value="Bact_HTH_transcr_reg"/>
</dbReference>
<dbReference type="CDD" id="cd07377">
    <property type="entry name" value="WHTH_GntR"/>
    <property type="match status" value="1"/>
</dbReference>
<dbReference type="Pfam" id="PF00392">
    <property type="entry name" value="GntR"/>
    <property type="match status" value="1"/>
</dbReference>
<accession>A0A1C3EIE8</accession>
<dbReference type="Gene3D" id="1.10.10.10">
    <property type="entry name" value="Winged helix-like DNA-binding domain superfamily/Winged helix DNA-binding domain"/>
    <property type="match status" value="1"/>
</dbReference>
<dbReference type="SMART" id="SM00866">
    <property type="entry name" value="UTRA"/>
    <property type="match status" value="1"/>
</dbReference>
<name>A0A1C3EIE8_9GAMM</name>
<dbReference type="AlphaFoldDB" id="A0A1C3EIE8"/>
<evidence type="ECO:0000256" key="2">
    <source>
        <dbReference type="ARBA" id="ARBA00023125"/>
    </source>
</evidence>
<dbReference type="PANTHER" id="PTHR44846:SF16">
    <property type="entry name" value="TRANSCRIPTIONAL REGULATOR PHNF-RELATED"/>
    <property type="match status" value="1"/>
</dbReference>
<comment type="caution">
    <text evidence="5">The sequence shown here is derived from an EMBL/GenBank/DDBJ whole genome shotgun (WGS) entry which is preliminary data.</text>
</comment>
<dbReference type="Gene3D" id="3.40.1410.10">
    <property type="entry name" value="Chorismate lyase-like"/>
    <property type="match status" value="1"/>
</dbReference>
<reference evidence="5 6" key="1">
    <citation type="submission" date="2016-05" db="EMBL/GenBank/DDBJ databases">
        <title>Genomic Taxonomy of the Vibrionaceae.</title>
        <authorList>
            <person name="Gomez-Gil B."/>
            <person name="Enciso-Ibarra J."/>
        </authorList>
    </citation>
    <scope>NUCLEOTIDE SEQUENCE [LARGE SCALE GENOMIC DNA]</scope>
    <source>
        <strain evidence="5 6">CAIM 1920</strain>
    </source>
</reference>
<protein>
    <submittedName>
        <fullName evidence="5">Phosphonate metabolism transcriptional regulator PhnF</fullName>
    </submittedName>
</protein>
<dbReference type="Proteomes" id="UP000094936">
    <property type="component" value="Unassembled WGS sequence"/>
</dbReference>
<dbReference type="NCBIfam" id="TIGR02325">
    <property type="entry name" value="C_P_lyase_phnF"/>
    <property type="match status" value="1"/>
</dbReference>
<dbReference type="PRINTS" id="PR00035">
    <property type="entry name" value="HTHGNTR"/>
</dbReference>
<gene>
    <name evidence="5" type="ORF">A8L45_12100</name>
</gene>
<evidence type="ECO:0000313" key="5">
    <source>
        <dbReference type="EMBL" id="ODA33026.1"/>
    </source>
</evidence>
<dbReference type="InterPro" id="IPR011663">
    <property type="entry name" value="UTRA"/>
</dbReference>
<dbReference type="InterPro" id="IPR012702">
    <property type="entry name" value="CP_lyase_PhnF"/>
</dbReference>
<dbReference type="SUPFAM" id="SSF64288">
    <property type="entry name" value="Chorismate lyase-like"/>
    <property type="match status" value="1"/>
</dbReference>
<dbReference type="EMBL" id="LYBM01000020">
    <property type="protein sequence ID" value="ODA33026.1"/>
    <property type="molecule type" value="Genomic_DNA"/>
</dbReference>
<sequence>MTRVYLDIARELEEEVRGQYKAGDYLPSESKLASRFSVNRHTVRRAVDELVFSGIIERQQGRGNMVVSQPYDYPLHAGARFTDNLVEQGSMPSSVVVSRALVEPSENIARLFALASGKKVIKLRTLRKVDGMPCSVIDHYLADSSWWPVVKYFEYGSLHHFLKENVGVHLSRHSTRVRAALPSKTDCRLLQLSSKTPLLIFKTTNVREGTSEIVEFSSSHTRSDFVEIVLEH</sequence>
<dbReference type="STRING" id="1080227.A8L45_12100"/>
<dbReference type="OrthoDB" id="6626198at2"/>
<dbReference type="InterPro" id="IPR000524">
    <property type="entry name" value="Tscrpt_reg_HTH_GntR"/>
</dbReference>
<keyword evidence="6" id="KW-1185">Reference proteome</keyword>
<evidence type="ECO:0000256" key="1">
    <source>
        <dbReference type="ARBA" id="ARBA00023015"/>
    </source>
</evidence>
<organism evidence="5 6">
    <name type="scientific">Veronia pacifica</name>
    <dbReference type="NCBI Taxonomy" id="1080227"/>
    <lineage>
        <taxon>Bacteria</taxon>
        <taxon>Pseudomonadati</taxon>
        <taxon>Pseudomonadota</taxon>
        <taxon>Gammaproteobacteria</taxon>
        <taxon>Vibrionales</taxon>
        <taxon>Vibrionaceae</taxon>
        <taxon>Veronia</taxon>
    </lineage>
</organism>
<dbReference type="InterPro" id="IPR036388">
    <property type="entry name" value="WH-like_DNA-bd_sf"/>
</dbReference>